<evidence type="ECO:0000256" key="1">
    <source>
        <dbReference type="SAM" id="MobiDB-lite"/>
    </source>
</evidence>
<comment type="caution">
    <text evidence="2">The sequence shown here is derived from an EMBL/GenBank/DDBJ whole genome shotgun (WGS) entry which is preliminary data.</text>
</comment>
<organism evidence="2 3">
    <name type="scientific">Favolaschia claudopus</name>
    <dbReference type="NCBI Taxonomy" id="2862362"/>
    <lineage>
        <taxon>Eukaryota</taxon>
        <taxon>Fungi</taxon>
        <taxon>Dikarya</taxon>
        <taxon>Basidiomycota</taxon>
        <taxon>Agaricomycotina</taxon>
        <taxon>Agaricomycetes</taxon>
        <taxon>Agaricomycetidae</taxon>
        <taxon>Agaricales</taxon>
        <taxon>Marasmiineae</taxon>
        <taxon>Mycenaceae</taxon>
        <taxon>Favolaschia</taxon>
    </lineage>
</organism>
<feature type="region of interest" description="Disordered" evidence="1">
    <location>
        <begin position="79"/>
        <end position="136"/>
    </location>
</feature>
<feature type="compositionally biased region" description="Gly residues" evidence="1">
    <location>
        <begin position="110"/>
        <end position="119"/>
    </location>
</feature>
<sequence length="289" mass="31325">MLEYQRSQRVNAHVSRCAVDGVPGRGVGGECGGLCDTERSEEGGRSDSGVVMRDLRSAAEAATSEGRIGRDDSVRASVLHERKQKRYGRGDDAEECAGGGEESVSIQLRGTGGKGGSGGRTLRYEGREREANGTGGEGGWKVLREVVKEHKIMAHQVPRLPIETRTILVATSGTAGNHCVAIYDKVPTVVNVNEAKGVIRWRAGTRHKDSETRWGSSLCLGVALHANNASKSACGTSGRVYHHCRRAIPVLKDGGGSRRPSMDGRWQWWKRASKEQGKLEWFPRPVTLV</sequence>
<gene>
    <name evidence="2" type="ORF">R3P38DRAFT_2775855</name>
</gene>
<protein>
    <submittedName>
        <fullName evidence="2">Uncharacterized protein</fullName>
    </submittedName>
</protein>
<dbReference type="Proteomes" id="UP001362999">
    <property type="component" value="Unassembled WGS sequence"/>
</dbReference>
<evidence type="ECO:0000313" key="2">
    <source>
        <dbReference type="EMBL" id="KAK7029294.1"/>
    </source>
</evidence>
<proteinExistence type="predicted"/>
<keyword evidence="3" id="KW-1185">Reference proteome</keyword>
<name>A0AAW0BSE0_9AGAR</name>
<reference evidence="2 3" key="1">
    <citation type="journal article" date="2024" name="J Genomics">
        <title>Draft genome sequencing and assembly of Favolaschia claudopus CIRM-BRFM 2984 isolated from oak limbs.</title>
        <authorList>
            <person name="Navarro D."/>
            <person name="Drula E."/>
            <person name="Chaduli D."/>
            <person name="Cazenave R."/>
            <person name="Ahrendt S."/>
            <person name="Wang J."/>
            <person name="Lipzen A."/>
            <person name="Daum C."/>
            <person name="Barry K."/>
            <person name="Grigoriev I.V."/>
            <person name="Favel A."/>
            <person name="Rosso M.N."/>
            <person name="Martin F."/>
        </authorList>
    </citation>
    <scope>NUCLEOTIDE SEQUENCE [LARGE SCALE GENOMIC DNA]</scope>
    <source>
        <strain evidence="2 3">CIRM-BRFM 2984</strain>
    </source>
</reference>
<dbReference type="EMBL" id="JAWWNJ010000027">
    <property type="protein sequence ID" value="KAK7029294.1"/>
    <property type="molecule type" value="Genomic_DNA"/>
</dbReference>
<dbReference type="AlphaFoldDB" id="A0AAW0BSE0"/>
<accession>A0AAW0BSE0</accession>
<feature type="compositionally biased region" description="Basic and acidic residues" evidence="1">
    <location>
        <begin position="122"/>
        <end position="131"/>
    </location>
</feature>
<evidence type="ECO:0000313" key="3">
    <source>
        <dbReference type="Proteomes" id="UP001362999"/>
    </source>
</evidence>